<proteinExistence type="predicted"/>
<keyword evidence="1" id="KW-0472">Membrane</keyword>
<evidence type="ECO:0000313" key="3">
    <source>
        <dbReference type="Proteomes" id="UP000323454"/>
    </source>
</evidence>
<feature type="transmembrane region" description="Helical" evidence="1">
    <location>
        <begin position="376"/>
        <end position="393"/>
    </location>
</feature>
<keyword evidence="3" id="KW-1185">Reference proteome</keyword>
<dbReference type="GO" id="GO:0050482">
    <property type="term" value="P:arachidonate secretion"/>
    <property type="evidence" value="ECO:0007669"/>
    <property type="project" value="InterPro"/>
</dbReference>
<gene>
    <name evidence="2" type="ORF">F0L68_34855</name>
</gene>
<evidence type="ECO:0000313" key="2">
    <source>
        <dbReference type="EMBL" id="KAA2252697.1"/>
    </source>
</evidence>
<dbReference type="AlphaFoldDB" id="A0A5B2WRV7"/>
<feature type="transmembrane region" description="Helical" evidence="1">
    <location>
        <begin position="612"/>
        <end position="633"/>
    </location>
</feature>
<dbReference type="GO" id="GO:0004623">
    <property type="term" value="F:phospholipase A2 activity"/>
    <property type="evidence" value="ECO:0007669"/>
    <property type="project" value="InterPro"/>
</dbReference>
<feature type="transmembrane region" description="Helical" evidence="1">
    <location>
        <begin position="528"/>
        <end position="552"/>
    </location>
</feature>
<name>A0A5B2WRV7_9PSEU</name>
<dbReference type="Gene3D" id="1.20.90.10">
    <property type="entry name" value="Phospholipase A2 domain"/>
    <property type="match status" value="1"/>
</dbReference>
<feature type="transmembrane region" description="Helical" evidence="1">
    <location>
        <begin position="21"/>
        <end position="39"/>
    </location>
</feature>
<reference evidence="2 3" key="2">
    <citation type="submission" date="2019-09" db="EMBL/GenBank/DDBJ databases">
        <authorList>
            <person name="Jin C."/>
        </authorList>
    </citation>
    <scope>NUCLEOTIDE SEQUENCE [LARGE SCALE GENOMIC DNA]</scope>
    <source>
        <strain evidence="2 3">AN110305</strain>
    </source>
</reference>
<organism evidence="2 3">
    <name type="scientific">Solihabitans fulvus</name>
    <dbReference type="NCBI Taxonomy" id="1892852"/>
    <lineage>
        <taxon>Bacteria</taxon>
        <taxon>Bacillati</taxon>
        <taxon>Actinomycetota</taxon>
        <taxon>Actinomycetes</taxon>
        <taxon>Pseudonocardiales</taxon>
        <taxon>Pseudonocardiaceae</taxon>
        <taxon>Solihabitans</taxon>
    </lineage>
</organism>
<comment type="caution">
    <text evidence="2">The sequence shown here is derived from an EMBL/GenBank/DDBJ whole genome shotgun (WGS) entry which is preliminary data.</text>
</comment>
<dbReference type="GO" id="GO:0006644">
    <property type="term" value="P:phospholipid metabolic process"/>
    <property type="evidence" value="ECO:0007669"/>
    <property type="project" value="InterPro"/>
</dbReference>
<dbReference type="InterPro" id="IPR036444">
    <property type="entry name" value="PLipase_A2_dom_sf"/>
</dbReference>
<dbReference type="EMBL" id="VUOB01000073">
    <property type="protein sequence ID" value="KAA2252697.1"/>
    <property type="molecule type" value="Genomic_DNA"/>
</dbReference>
<sequence>MLDVNAATGWSGRGRVARLLLVLRTAAVMVAVFVAGVIASRPAEAPQAAPGAEHTQIARFLDDLAHPVAGRDPLAAMPADFPSLIGYLPMTATMSDGTVRAYKPNSHCSAPLLGAGPYDFDLACKVHDIGYDMLRYAEYRGQPLGPDARRLVDDTWSGLMDARCDSAYQGVSRSVCHGTASMYAFAVWANSWRQRFGTPHWEPAGAWSTGLVAIFLLLMVRKPRGRSGHPPARRGELSGLRTASLLVLLVSAGLVALAGSRGWFGPLASASTWLLAKALLALPTLFFLGGRANLDAWLAVRTGGGGYAEYLSARMSRLLRPVLAVVLVWLVAPLPLDALSGYRFGGLSQLLAHPFWLIGAYLLVTALTPAMELLHARFGPSVVAVLVAGTLAVDLTQLDRASVTLGYANLLGVGLAVHQIGIAYRGGRLSARVVVLAGVGAATLLAAHLTVAARQYPSTVPPATLVLAVACAQLALAVLLHRPFAKWVARRGGHPFAAAGEAVARLVAATERRAHLAAHRIETNRGRVAAGLGVVFGALGVFGFVVTGLGSWRTDATLLVLRVDGLQNLIHLMLGVYLLRVARTPAANRVHPWLVTALACVPELFEVRPGTVALVLHVATLCVALVAAGRAVARRRGIATTA</sequence>
<evidence type="ECO:0008006" key="4">
    <source>
        <dbReference type="Google" id="ProtNLM"/>
    </source>
</evidence>
<keyword evidence="1" id="KW-0812">Transmembrane</keyword>
<evidence type="ECO:0000256" key="1">
    <source>
        <dbReference type="SAM" id="Phobius"/>
    </source>
</evidence>
<dbReference type="OrthoDB" id="3389925at2"/>
<reference evidence="2 3" key="1">
    <citation type="submission" date="2019-09" db="EMBL/GenBank/DDBJ databases">
        <title>Goodfellowia gen. nov., a new genus of the Pseudonocardineae related to Actinoalloteichus, containing Goodfellowia coeruleoviolacea gen. nov., comb. nov. gen. nov., comb. nov.</title>
        <authorList>
            <person name="Labeda D."/>
        </authorList>
    </citation>
    <scope>NUCLEOTIDE SEQUENCE [LARGE SCALE GENOMIC DNA]</scope>
    <source>
        <strain evidence="2 3">AN110305</strain>
    </source>
</reference>
<accession>A0A5B2WRV7</accession>
<feature type="transmembrane region" description="Helical" evidence="1">
    <location>
        <begin position="242"/>
        <end position="264"/>
    </location>
</feature>
<feature type="transmembrane region" description="Helical" evidence="1">
    <location>
        <begin position="463"/>
        <end position="481"/>
    </location>
</feature>
<feature type="transmembrane region" description="Helical" evidence="1">
    <location>
        <begin position="204"/>
        <end position="221"/>
    </location>
</feature>
<dbReference type="RefSeq" id="WP_149854152.1">
    <property type="nucleotide sequence ID" value="NZ_VUOB01000073.1"/>
</dbReference>
<protein>
    <recommendedName>
        <fullName evidence="4">Phospholipase A2</fullName>
    </recommendedName>
</protein>
<feature type="transmembrane region" description="Helical" evidence="1">
    <location>
        <begin position="405"/>
        <end position="424"/>
    </location>
</feature>
<feature type="transmembrane region" description="Helical" evidence="1">
    <location>
        <begin position="270"/>
        <end position="288"/>
    </location>
</feature>
<feature type="transmembrane region" description="Helical" evidence="1">
    <location>
        <begin position="342"/>
        <end position="364"/>
    </location>
</feature>
<dbReference type="Proteomes" id="UP000323454">
    <property type="component" value="Unassembled WGS sequence"/>
</dbReference>
<feature type="transmembrane region" description="Helical" evidence="1">
    <location>
        <begin position="318"/>
        <end position="336"/>
    </location>
</feature>
<keyword evidence="1" id="KW-1133">Transmembrane helix</keyword>
<dbReference type="SUPFAM" id="SSF48619">
    <property type="entry name" value="Phospholipase A2, PLA2"/>
    <property type="match status" value="1"/>
</dbReference>
<feature type="transmembrane region" description="Helical" evidence="1">
    <location>
        <begin position="431"/>
        <end position="451"/>
    </location>
</feature>